<dbReference type="InterPro" id="IPR001647">
    <property type="entry name" value="HTH_TetR"/>
</dbReference>
<keyword evidence="5" id="KW-1185">Reference proteome</keyword>
<dbReference type="SUPFAM" id="SSF48498">
    <property type="entry name" value="Tetracyclin repressor-like, C-terminal domain"/>
    <property type="match status" value="1"/>
</dbReference>
<dbReference type="Gene3D" id="1.10.357.10">
    <property type="entry name" value="Tetracycline Repressor, domain 2"/>
    <property type="match status" value="1"/>
</dbReference>
<gene>
    <name evidence="4" type="ORF">GCM10023094_38020</name>
</gene>
<dbReference type="Pfam" id="PF00440">
    <property type="entry name" value="TetR_N"/>
    <property type="match status" value="1"/>
</dbReference>
<dbReference type="Proteomes" id="UP001501183">
    <property type="component" value="Unassembled WGS sequence"/>
</dbReference>
<accession>A0ABP8PDU5</accession>
<dbReference type="PANTHER" id="PTHR30055">
    <property type="entry name" value="HTH-TYPE TRANSCRIPTIONAL REGULATOR RUTR"/>
    <property type="match status" value="1"/>
</dbReference>
<sequence>MTGAERVDKRTLRYAGRRRQLLDAITAYVVAHGVADLSMRPLAKEVGVSHASLLHHFGSKENLLAEVIEDMRGESIPAELLSETGGDPIELLRSWWGVRMAPDALPRFRVMLEIYVQAVLRPDENARFLEHFVGQWLEVLEAGLRAAGCPEEEAAAEATLILGQVRGLSLDLLATGDRDRVERAFDRYVDGIAAKLDRWHRA</sequence>
<dbReference type="SUPFAM" id="SSF46689">
    <property type="entry name" value="Homeodomain-like"/>
    <property type="match status" value="1"/>
</dbReference>
<evidence type="ECO:0000259" key="3">
    <source>
        <dbReference type="PROSITE" id="PS50977"/>
    </source>
</evidence>
<dbReference type="PROSITE" id="PS50977">
    <property type="entry name" value="HTH_TETR_2"/>
    <property type="match status" value="1"/>
</dbReference>
<name>A0ABP8PDU5_9NOCA</name>
<keyword evidence="1 2" id="KW-0238">DNA-binding</keyword>
<reference evidence="5" key="1">
    <citation type="journal article" date="2019" name="Int. J. Syst. Evol. Microbiol.">
        <title>The Global Catalogue of Microorganisms (GCM) 10K type strain sequencing project: providing services to taxonomists for standard genome sequencing and annotation.</title>
        <authorList>
            <consortium name="The Broad Institute Genomics Platform"/>
            <consortium name="The Broad Institute Genome Sequencing Center for Infectious Disease"/>
            <person name="Wu L."/>
            <person name="Ma J."/>
        </authorList>
    </citation>
    <scope>NUCLEOTIDE SEQUENCE [LARGE SCALE GENOMIC DNA]</scope>
    <source>
        <strain evidence="5">JCM 32206</strain>
    </source>
</reference>
<dbReference type="RefSeq" id="WP_345348562.1">
    <property type="nucleotide sequence ID" value="NZ_BAABFB010000059.1"/>
</dbReference>
<feature type="domain" description="HTH tetR-type" evidence="3">
    <location>
        <begin position="15"/>
        <end position="75"/>
    </location>
</feature>
<dbReference type="PRINTS" id="PR00455">
    <property type="entry name" value="HTHTETR"/>
</dbReference>
<organism evidence="4 5">
    <name type="scientific">Rhodococcus olei</name>
    <dbReference type="NCBI Taxonomy" id="2161675"/>
    <lineage>
        <taxon>Bacteria</taxon>
        <taxon>Bacillati</taxon>
        <taxon>Actinomycetota</taxon>
        <taxon>Actinomycetes</taxon>
        <taxon>Mycobacteriales</taxon>
        <taxon>Nocardiaceae</taxon>
        <taxon>Rhodococcus</taxon>
    </lineage>
</organism>
<evidence type="ECO:0000313" key="5">
    <source>
        <dbReference type="Proteomes" id="UP001501183"/>
    </source>
</evidence>
<dbReference type="EMBL" id="BAABFB010000059">
    <property type="protein sequence ID" value="GAA4484573.1"/>
    <property type="molecule type" value="Genomic_DNA"/>
</dbReference>
<dbReference type="InterPro" id="IPR009057">
    <property type="entry name" value="Homeodomain-like_sf"/>
</dbReference>
<feature type="DNA-binding region" description="H-T-H motif" evidence="2">
    <location>
        <begin position="38"/>
        <end position="57"/>
    </location>
</feature>
<proteinExistence type="predicted"/>
<evidence type="ECO:0000313" key="4">
    <source>
        <dbReference type="EMBL" id="GAA4484573.1"/>
    </source>
</evidence>
<protein>
    <submittedName>
        <fullName evidence="4">TetR/AcrR family transcriptional regulator</fullName>
    </submittedName>
</protein>
<dbReference type="InterPro" id="IPR050109">
    <property type="entry name" value="HTH-type_TetR-like_transc_reg"/>
</dbReference>
<comment type="caution">
    <text evidence="4">The sequence shown here is derived from an EMBL/GenBank/DDBJ whole genome shotgun (WGS) entry which is preliminary data.</text>
</comment>
<evidence type="ECO:0000256" key="2">
    <source>
        <dbReference type="PROSITE-ProRule" id="PRU00335"/>
    </source>
</evidence>
<evidence type="ECO:0000256" key="1">
    <source>
        <dbReference type="ARBA" id="ARBA00023125"/>
    </source>
</evidence>
<dbReference type="PANTHER" id="PTHR30055:SF181">
    <property type="entry name" value="BLR6905 PROTEIN"/>
    <property type="match status" value="1"/>
</dbReference>
<dbReference type="InterPro" id="IPR036271">
    <property type="entry name" value="Tet_transcr_reg_TetR-rel_C_sf"/>
</dbReference>